<proteinExistence type="predicted"/>
<dbReference type="Proteomes" id="UP000265581">
    <property type="component" value="Unassembled WGS sequence"/>
</dbReference>
<accession>A0A371PAK9</accession>
<sequence length="725" mass="76482">MNTSTTRRRLAVATLGLAVAASPLATGALTAGSVAAPTRAAATSVDTTYLTDTFPGLPASNILETVTYDRFQWLLRQPGQYAFVIGSAADAGFTSKVVQTEAAARAAGAKKVYWFDPNLTGDASATKNLDTRDPSGINLGTASQTIYGNTWRNALGQGLGNGFKAVTSGSTVTLTADDSVVNDAVDPLWDYRSSPAAAPAAADEDVFIVYDKNHTSGGSDDKIRSWVKFSASSDVTSDVTSALAAAGGASTIDATSQFAWWKDAANSKHRTQYVSDSDARYGGDILSDADGADGWNIQQITYPELLHLLDVKDDAKKNFVILFGGTWCHNTRAVLKHVNQEAKKNGTTVYNFDLVLDGGTVGGTNGVANPLHVRDNANNGSTSNYRPSWVYGDVVRKNFKNLVTENEPNTGSRVSYYPNGDTTAFPDVVRKLQVPFLINYQRGTGTNPSGTAVKRQWIQQNTDESTGLPTFREYMTEWWFTQPSAQLGLSFPIPSDESTLTDQQKQQLAQARANVAFAKEALDKLDDFFAGLPGAVVSTQTVTAAPVTYGTAPKVTVAIANRYGRIPSGTVTLSVSGRSYAAGVAQNAASFDVATLAPGSYPFTVSYLGGAEILPFQQAGTLTVTKAGVVALSGKVAKVPSSKKTGTYKVTVKTPAGLARAGGKVTVTFTKGKATKKVRATLKNGVVSVKVPKVSKGTVKVKLSYAGDASYTSAKASGKAISVKK</sequence>
<reference evidence="2 3" key="1">
    <citation type="submission" date="2018-08" db="EMBL/GenBank/DDBJ databases">
        <title>Aeromicrobium sp. M2KJ-4, whole genome shotgun sequence.</title>
        <authorList>
            <person name="Tuo L."/>
        </authorList>
    </citation>
    <scope>NUCLEOTIDE SEQUENCE [LARGE SCALE GENOMIC DNA]</scope>
    <source>
        <strain evidence="2 3">M2KJ-4</strain>
    </source>
</reference>
<dbReference type="InterPro" id="IPR006311">
    <property type="entry name" value="TAT_signal"/>
</dbReference>
<dbReference type="Gene3D" id="2.60.40.10">
    <property type="entry name" value="Immunoglobulins"/>
    <property type="match status" value="1"/>
</dbReference>
<dbReference type="GO" id="GO:0005975">
    <property type="term" value="P:carbohydrate metabolic process"/>
    <property type="evidence" value="ECO:0007669"/>
    <property type="project" value="UniProtKB-ARBA"/>
</dbReference>
<feature type="chain" id="PRO_5039011648" evidence="1">
    <location>
        <begin position="26"/>
        <end position="725"/>
    </location>
</feature>
<protein>
    <submittedName>
        <fullName evidence="2">Ig-like domain repeat protein</fullName>
    </submittedName>
</protein>
<gene>
    <name evidence="2" type="ORF">DX116_05080</name>
</gene>
<dbReference type="RefSeq" id="WP_119703083.1">
    <property type="nucleotide sequence ID" value="NZ_JBHSOI010000001.1"/>
</dbReference>
<dbReference type="OrthoDB" id="9798386at2"/>
<evidence type="ECO:0000256" key="1">
    <source>
        <dbReference type="SAM" id="SignalP"/>
    </source>
</evidence>
<dbReference type="EMBL" id="QUBR01000001">
    <property type="protein sequence ID" value="REK72969.1"/>
    <property type="molecule type" value="Genomic_DNA"/>
</dbReference>
<dbReference type="PROSITE" id="PS51318">
    <property type="entry name" value="TAT"/>
    <property type="match status" value="1"/>
</dbReference>
<name>A0A371PAK9_9ACTN</name>
<evidence type="ECO:0000313" key="3">
    <source>
        <dbReference type="Proteomes" id="UP000265581"/>
    </source>
</evidence>
<feature type="signal peptide" evidence="1">
    <location>
        <begin position="1"/>
        <end position="25"/>
    </location>
</feature>
<keyword evidence="3" id="KW-1185">Reference proteome</keyword>
<dbReference type="AlphaFoldDB" id="A0A371PAK9"/>
<organism evidence="2 3">
    <name type="scientific">Aeromicrobium endophyticum</name>
    <dbReference type="NCBI Taxonomy" id="2292704"/>
    <lineage>
        <taxon>Bacteria</taxon>
        <taxon>Bacillati</taxon>
        <taxon>Actinomycetota</taxon>
        <taxon>Actinomycetes</taxon>
        <taxon>Propionibacteriales</taxon>
        <taxon>Nocardioidaceae</taxon>
        <taxon>Aeromicrobium</taxon>
    </lineage>
</organism>
<evidence type="ECO:0000313" key="2">
    <source>
        <dbReference type="EMBL" id="REK72969.1"/>
    </source>
</evidence>
<keyword evidence="1" id="KW-0732">Signal</keyword>
<comment type="caution">
    <text evidence="2">The sequence shown here is derived from an EMBL/GenBank/DDBJ whole genome shotgun (WGS) entry which is preliminary data.</text>
</comment>
<dbReference type="InterPro" id="IPR013783">
    <property type="entry name" value="Ig-like_fold"/>
</dbReference>